<dbReference type="RefSeq" id="WP_185683452.1">
    <property type="nucleotide sequence ID" value="NZ_JACLAU010000013.1"/>
</dbReference>
<evidence type="ECO:0000313" key="2">
    <source>
        <dbReference type="EMBL" id="MBC2652033.1"/>
    </source>
</evidence>
<reference evidence="2 3" key="1">
    <citation type="submission" date="2020-08" db="EMBL/GenBank/DDBJ databases">
        <title>The genome sequence of Novosphingobium flavum 4Y4.</title>
        <authorList>
            <person name="Liu Y."/>
        </authorList>
    </citation>
    <scope>NUCLEOTIDE SEQUENCE [LARGE SCALE GENOMIC DNA]</scope>
    <source>
        <strain evidence="2 3">4Y4</strain>
    </source>
</reference>
<dbReference type="AlphaFoldDB" id="A0A7X1F7Y4"/>
<protein>
    <submittedName>
        <fullName evidence="2">Gamma-glutamylcyclotransferase</fullName>
    </submittedName>
</protein>
<dbReference type="InterPro" id="IPR036568">
    <property type="entry name" value="GGCT-like_sf"/>
</dbReference>
<dbReference type="Pfam" id="PF06094">
    <property type="entry name" value="GGACT"/>
    <property type="match status" value="1"/>
</dbReference>
<keyword evidence="3" id="KW-1185">Reference proteome</keyword>
<organism evidence="2 3">
    <name type="scientific">Novosphingobium aerophilum</name>
    <dbReference type="NCBI Taxonomy" id="2839843"/>
    <lineage>
        <taxon>Bacteria</taxon>
        <taxon>Pseudomonadati</taxon>
        <taxon>Pseudomonadota</taxon>
        <taxon>Alphaproteobacteria</taxon>
        <taxon>Sphingomonadales</taxon>
        <taxon>Sphingomonadaceae</taxon>
        <taxon>Novosphingobium</taxon>
    </lineage>
</organism>
<dbReference type="InterPro" id="IPR013024">
    <property type="entry name" value="GGCT-like"/>
</dbReference>
<dbReference type="EMBL" id="JACLAU010000013">
    <property type="protein sequence ID" value="MBC2652033.1"/>
    <property type="molecule type" value="Genomic_DNA"/>
</dbReference>
<dbReference type="CDD" id="cd06661">
    <property type="entry name" value="GGCT_like"/>
    <property type="match status" value="1"/>
</dbReference>
<keyword evidence="2" id="KW-0808">Transferase</keyword>
<dbReference type="Proteomes" id="UP000520156">
    <property type="component" value="Unassembled WGS sequence"/>
</dbReference>
<gene>
    <name evidence="2" type="ORF">H7F49_09980</name>
</gene>
<dbReference type="InterPro" id="IPR009288">
    <property type="entry name" value="AIG2-like_dom"/>
</dbReference>
<proteinExistence type="predicted"/>
<dbReference type="Gene3D" id="3.10.490.10">
    <property type="entry name" value="Gamma-glutamyl cyclotransferase-like"/>
    <property type="match status" value="1"/>
</dbReference>
<feature type="domain" description="Gamma-glutamylcyclotransferase AIG2-like" evidence="1">
    <location>
        <begin position="11"/>
        <end position="109"/>
    </location>
</feature>
<dbReference type="SUPFAM" id="SSF110857">
    <property type="entry name" value="Gamma-glutamyl cyclotransferase-like"/>
    <property type="match status" value="1"/>
</dbReference>
<comment type="caution">
    <text evidence="2">The sequence shown here is derived from an EMBL/GenBank/DDBJ whole genome shotgun (WGS) entry which is preliminary data.</text>
</comment>
<sequence>MTRPIDHHLATYGSLRPGECNHHELAGLSGEWRPGTVAGRLIEKGWGADLGYPAIILAPDGDPVPVQLFVSADLPAHWARLDDFEGDGYRRVAVTVSTADGAVEAWIYAEAGALE</sequence>
<evidence type="ECO:0000313" key="3">
    <source>
        <dbReference type="Proteomes" id="UP000520156"/>
    </source>
</evidence>
<accession>A0A7X1F7Y4</accession>
<evidence type="ECO:0000259" key="1">
    <source>
        <dbReference type="Pfam" id="PF06094"/>
    </source>
</evidence>
<name>A0A7X1F7Y4_9SPHN</name>
<dbReference type="GO" id="GO:0016740">
    <property type="term" value="F:transferase activity"/>
    <property type="evidence" value="ECO:0007669"/>
    <property type="project" value="UniProtKB-KW"/>
</dbReference>